<sequence length="487" mass="54174">MAKAVSAPASFAKRSLHAHSWLGLLISAVMFLICLSGTIAVLHLEFERWEQPYIAESTGFNIEQVEKGYAAFTEQYSDDTHHYYFVFPGTGIPRLVMEDDHRAHFVDDSGALIQKENVTWTKMLVDLHLYLHLPHTFGMIFVSACGALLCALIISGLFAHPRIIKDAFKFRYGGDGLKTNIDLHNRLSVWGTPFHLMIAITGAYFGLAGVFVTIIAQAFYGGDTQAVYDRAFTPEPELVQEIAPPDIGTAMRDLSTKVDTDNLLFFTVHEPGTPQQFMEFFVRTPQRLIYSENYRYDSAGNYIEKAGYSDGDGGMQALYSVFRLHFGDFIGMPGKVLYVILGMMLTVISATGLNIWLKKRKTRDAINVMWPAFVWGTPIALVVSAIGYFAFAVAPVWVFWLTLLVLVAGATKRAHEDTVVNLFKQLLGVVIVMFWVVYVVQFGFAALSVAALQINLPLLAVGVWAMWSGSSKGVEHRAASQQAHTTK</sequence>
<dbReference type="EMBL" id="JAQQXP010000001">
    <property type="protein sequence ID" value="MDC8829270.1"/>
    <property type="molecule type" value="Genomic_DNA"/>
</dbReference>
<name>A0ABT5KWX7_9ALTE</name>
<dbReference type="RefSeq" id="WP_273637640.1">
    <property type="nucleotide sequence ID" value="NZ_JAQQXP010000001.1"/>
</dbReference>
<keyword evidence="1" id="KW-0472">Membrane</keyword>
<organism evidence="2 3">
    <name type="scientific">Alteromonas gilva</name>
    <dbReference type="NCBI Taxonomy" id="2987522"/>
    <lineage>
        <taxon>Bacteria</taxon>
        <taxon>Pseudomonadati</taxon>
        <taxon>Pseudomonadota</taxon>
        <taxon>Gammaproteobacteria</taxon>
        <taxon>Alteromonadales</taxon>
        <taxon>Alteromonadaceae</taxon>
        <taxon>Alteromonas/Salinimonas group</taxon>
        <taxon>Alteromonas</taxon>
    </lineage>
</organism>
<dbReference type="Pfam" id="PF03929">
    <property type="entry name" value="PepSY_TM"/>
    <property type="match status" value="1"/>
</dbReference>
<comment type="caution">
    <text evidence="2">The sequence shown here is derived from an EMBL/GenBank/DDBJ whole genome shotgun (WGS) entry which is preliminary data.</text>
</comment>
<evidence type="ECO:0000313" key="2">
    <source>
        <dbReference type="EMBL" id="MDC8829270.1"/>
    </source>
</evidence>
<feature type="transmembrane region" description="Helical" evidence="1">
    <location>
        <begin position="21"/>
        <end position="44"/>
    </location>
</feature>
<keyword evidence="3" id="KW-1185">Reference proteome</keyword>
<accession>A0ABT5KWX7</accession>
<feature type="transmembrane region" description="Helical" evidence="1">
    <location>
        <begin position="137"/>
        <end position="159"/>
    </location>
</feature>
<dbReference type="Proteomes" id="UP001218788">
    <property type="component" value="Unassembled WGS sequence"/>
</dbReference>
<reference evidence="2 3" key="1">
    <citation type="submission" date="2022-10" db="EMBL/GenBank/DDBJ databases">
        <title>Alteromonas sp. chi3 Genome sequencing.</title>
        <authorList>
            <person name="Park S."/>
        </authorList>
    </citation>
    <scope>NUCLEOTIDE SEQUENCE [LARGE SCALE GENOMIC DNA]</scope>
    <source>
        <strain evidence="3">chi3</strain>
    </source>
</reference>
<feature type="transmembrane region" description="Helical" evidence="1">
    <location>
        <begin position="336"/>
        <end position="357"/>
    </location>
</feature>
<feature type="transmembrane region" description="Helical" evidence="1">
    <location>
        <begin position="196"/>
        <end position="220"/>
    </location>
</feature>
<protein>
    <submittedName>
        <fullName evidence="2">PepSY-associated TM helix domain-containing protein</fullName>
    </submittedName>
</protein>
<keyword evidence="1" id="KW-1133">Transmembrane helix</keyword>
<feature type="transmembrane region" description="Helical" evidence="1">
    <location>
        <begin position="426"/>
        <end position="444"/>
    </location>
</feature>
<dbReference type="InterPro" id="IPR005625">
    <property type="entry name" value="PepSY-ass_TM"/>
</dbReference>
<evidence type="ECO:0000313" key="3">
    <source>
        <dbReference type="Proteomes" id="UP001218788"/>
    </source>
</evidence>
<proteinExistence type="predicted"/>
<keyword evidence="1" id="KW-0812">Transmembrane</keyword>
<gene>
    <name evidence="2" type="ORF">OIK42_00720</name>
</gene>
<dbReference type="PANTHER" id="PTHR34219:SF3">
    <property type="entry name" value="BLL7967 PROTEIN"/>
    <property type="match status" value="1"/>
</dbReference>
<feature type="transmembrane region" description="Helical" evidence="1">
    <location>
        <begin position="450"/>
        <end position="467"/>
    </location>
</feature>
<feature type="transmembrane region" description="Helical" evidence="1">
    <location>
        <begin position="369"/>
        <end position="391"/>
    </location>
</feature>
<feature type="transmembrane region" description="Helical" evidence="1">
    <location>
        <begin position="397"/>
        <end position="414"/>
    </location>
</feature>
<dbReference type="PANTHER" id="PTHR34219">
    <property type="entry name" value="IRON-REGULATED INNER MEMBRANE PROTEIN-RELATED"/>
    <property type="match status" value="1"/>
</dbReference>
<evidence type="ECO:0000256" key="1">
    <source>
        <dbReference type="SAM" id="Phobius"/>
    </source>
</evidence>